<dbReference type="SUPFAM" id="SSF53850">
    <property type="entry name" value="Periplasmic binding protein-like II"/>
    <property type="match status" value="1"/>
</dbReference>
<evidence type="ECO:0000313" key="3">
    <source>
        <dbReference type="Proteomes" id="UP001597046"/>
    </source>
</evidence>
<reference evidence="3" key="1">
    <citation type="journal article" date="2019" name="Int. J. Syst. Evol. Microbiol.">
        <title>The Global Catalogue of Microorganisms (GCM) 10K type strain sequencing project: providing services to taxonomists for standard genome sequencing and annotation.</title>
        <authorList>
            <consortium name="The Broad Institute Genomics Platform"/>
            <consortium name="The Broad Institute Genome Sequencing Center for Infectious Disease"/>
            <person name="Wu L."/>
            <person name="Ma J."/>
        </authorList>
    </citation>
    <scope>NUCLEOTIDE SEQUENCE [LARGE SCALE GENOMIC DNA]</scope>
    <source>
        <strain evidence="3">CCUG 57508</strain>
    </source>
</reference>
<sequence>MTSRSMRPGTPAVRSRHVALATLTVGLLALSACSSGSAGAGSATQAGAAASAGGQVTLTLATFNQFGYEELLPEFEKTHPNIKVTHKKAATSNEARDNFFTRLSAGSGMADVEAVEVDWLPEMLQFSDKFNDLRSSDTEGRWLDWKAKAATDADGHLIGYGTDSGPEAICYRSDLFKKAGLPSDRESVAKLFGTTWESYFAAGKRFEARSEVPFFDSIGATYQGMVNQLEAAYENPSDDAITATDNAAVKKVYDQVVTAGITDGLSAKLQQWGDDWTASFQKDGFATMLCPGWMVGVIEGNAKGVKGWDVANTFPGGGGNWGGSYLTVPKQSAHPKEARELAAWLTAPEQQVKAFKKVGAFPSQTQALESQDLLGFKVASFGNAPTGRIFADRAKAVTVSPYKGTHYFAINDAMQQALARVEQGTSPQESWDKWVADVKALG</sequence>
<evidence type="ECO:0000256" key="1">
    <source>
        <dbReference type="SAM" id="SignalP"/>
    </source>
</evidence>
<dbReference type="EMBL" id="JBHTKH010000007">
    <property type="protein sequence ID" value="MFD1055139.1"/>
    <property type="molecule type" value="Genomic_DNA"/>
</dbReference>
<protein>
    <submittedName>
        <fullName evidence="2">Extracellular solute-binding protein</fullName>
    </submittedName>
</protein>
<dbReference type="PROSITE" id="PS51257">
    <property type="entry name" value="PROKAR_LIPOPROTEIN"/>
    <property type="match status" value="1"/>
</dbReference>
<keyword evidence="1" id="KW-0732">Signal</keyword>
<accession>A0ABW3N011</accession>
<evidence type="ECO:0000313" key="2">
    <source>
        <dbReference type="EMBL" id="MFD1055139.1"/>
    </source>
</evidence>
<dbReference type="RefSeq" id="WP_386053033.1">
    <property type="nucleotide sequence ID" value="NZ_JBHTKH010000007.1"/>
</dbReference>
<feature type="chain" id="PRO_5047422770" evidence="1">
    <location>
        <begin position="41"/>
        <end position="442"/>
    </location>
</feature>
<dbReference type="InterPro" id="IPR050490">
    <property type="entry name" value="Bact_solute-bd_prot1"/>
</dbReference>
<keyword evidence="3" id="KW-1185">Reference proteome</keyword>
<dbReference type="Gene3D" id="3.40.190.10">
    <property type="entry name" value="Periplasmic binding protein-like II"/>
    <property type="match status" value="1"/>
</dbReference>
<gene>
    <name evidence="2" type="ORF">ACFQ2V_12555</name>
</gene>
<dbReference type="Proteomes" id="UP001597046">
    <property type="component" value="Unassembled WGS sequence"/>
</dbReference>
<dbReference type="InterPro" id="IPR006059">
    <property type="entry name" value="SBP"/>
</dbReference>
<name>A0ABW3N011_9MICO</name>
<dbReference type="Pfam" id="PF13416">
    <property type="entry name" value="SBP_bac_8"/>
    <property type="match status" value="1"/>
</dbReference>
<proteinExistence type="predicted"/>
<dbReference type="PANTHER" id="PTHR43649">
    <property type="entry name" value="ARABINOSE-BINDING PROTEIN-RELATED"/>
    <property type="match status" value="1"/>
</dbReference>
<feature type="signal peptide" evidence="1">
    <location>
        <begin position="1"/>
        <end position="40"/>
    </location>
</feature>
<dbReference type="PANTHER" id="PTHR43649:SF32">
    <property type="entry name" value="SUGAR BINDING SECRETED PROTEIN"/>
    <property type="match status" value="1"/>
</dbReference>
<comment type="caution">
    <text evidence="2">The sequence shown here is derived from an EMBL/GenBank/DDBJ whole genome shotgun (WGS) entry which is preliminary data.</text>
</comment>
<organism evidence="2 3">
    <name type="scientific">Terrabacter terrigena</name>
    <dbReference type="NCBI Taxonomy" id="574718"/>
    <lineage>
        <taxon>Bacteria</taxon>
        <taxon>Bacillati</taxon>
        <taxon>Actinomycetota</taxon>
        <taxon>Actinomycetes</taxon>
        <taxon>Micrococcales</taxon>
        <taxon>Intrasporangiaceae</taxon>
        <taxon>Terrabacter</taxon>
    </lineage>
</organism>